<dbReference type="Proteomes" id="UP001378188">
    <property type="component" value="Unassembled WGS sequence"/>
</dbReference>
<organism evidence="2 3">
    <name type="scientific">Microbaculum marinum</name>
    <dbReference type="NCBI Taxonomy" id="1764581"/>
    <lineage>
        <taxon>Bacteria</taxon>
        <taxon>Pseudomonadati</taxon>
        <taxon>Pseudomonadota</taxon>
        <taxon>Alphaproteobacteria</taxon>
        <taxon>Hyphomicrobiales</taxon>
        <taxon>Tepidamorphaceae</taxon>
        <taxon>Microbaculum</taxon>
    </lineage>
</organism>
<keyword evidence="3" id="KW-1185">Reference proteome</keyword>
<dbReference type="EC" id="2.3.1.-" evidence="2"/>
<dbReference type="CDD" id="cd04301">
    <property type="entry name" value="NAT_SF"/>
    <property type="match status" value="1"/>
</dbReference>
<dbReference type="GO" id="GO:0016747">
    <property type="term" value="F:acyltransferase activity, transferring groups other than amino-acyl groups"/>
    <property type="evidence" value="ECO:0007669"/>
    <property type="project" value="InterPro"/>
</dbReference>
<evidence type="ECO:0000313" key="3">
    <source>
        <dbReference type="Proteomes" id="UP001378188"/>
    </source>
</evidence>
<comment type="caution">
    <text evidence="2">The sequence shown here is derived from an EMBL/GenBank/DDBJ whole genome shotgun (WGS) entry which is preliminary data.</text>
</comment>
<dbReference type="InterPro" id="IPR000182">
    <property type="entry name" value="GNAT_dom"/>
</dbReference>
<dbReference type="InterPro" id="IPR016181">
    <property type="entry name" value="Acyl_CoA_acyltransferase"/>
</dbReference>
<dbReference type="SUPFAM" id="SSF55729">
    <property type="entry name" value="Acyl-CoA N-acyltransferases (Nat)"/>
    <property type="match status" value="1"/>
</dbReference>
<gene>
    <name evidence="2" type="ORF">V3328_21680</name>
</gene>
<keyword evidence="2" id="KW-0808">Transferase</keyword>
<reference evidence="2 3" key="1">
    <citation type="submission" date="2024-02" db="EMBL/GenBank/DDBJ databases">
        <title>Genome analysis and characterization of Microbaculum marinisediminis sp. nov., isolated from marine sediment.</title>
        <authorList>
            <person name="Du Z.-J."/>
            <person name="Ye Y.-Q."/>
            <person name="Zhang Z.-R."/>
            <person name="Yuan S.-M."/>
            <person name="Zhang X.-Y."/>
        </authorList>
    </citation>
    <scope>NUCLEOTIDE SEQUENCE [LARGE SCALE GENOMIC DNA]</scope>
    <source>
        <strain evidence="2 3">SDUM1044001</strain>
    </source>
</reference>
<protein>
    <submittedName>
        <fullName evidence="2">N-acetyltransferase</fullName>
        <ecNumber evidence="2">2.3.1.-</ecNumber>
    </submittedName>
</protein>
<sequence length="185" mass="19925">MIMIASEYPQDGAEIDALLDDSFGPRRLMKTAERLREGRRPAEGLALVAFEGRSLVGTIRLWNIDAGSAPALLLGPVAVRRERRNLGIGAKLVETALKRATAQGHGAVILVGDAPYYGRFAFSRELTRDLSLPGPVDLDRFLGLELYAGALAGAKGMVRATGALVEQPDTEPFAEMDAPRVAHPY</sequence>
<dbReference type="Pfam" id="PF00583">
    <property type="entry name" value="Acetyltransf_1"/>
    <property type="match status" value="1"/>
</dbReference>
<dbReference type="RefSeq" id="WP_340331814.1">
    <property type="nucleotide sequence ID" value="NZ_JAZHOF010000010.1"/>
</dbReference>
<accession>A0AAW9RP42</accession>
<dbReference type="PROSITE" id="PS51186">
    <property type="entry name" value="GNAT"/>
    <property type="match status" value="1"/>
</dbReference>
<keyword evidence="2" id="KW-0012">Acyltransferase</keyword>
<dbReference type="Gene3D" id="3.40.630.30">
    <property type="match status" value="1"/>
</dbReference>
<dbReference type="AlphaFoldDB" id="A0AAW9RP42"/>
<proteinExistence type="predicted"/>
<dbReference type="EMBL" id="JAZHOF010000010">
    <property type="protein sequence ID" value="MEJ8574112.1"/>
    <property type="molecule type" value="Genomic_DNA"/>
</dbReference>
<evidence type="ECO:0000313" key="2">
    <source>
        <dbReference type="EMBL" id="MEJ8574112.1"/>
    </source>
</evidence>
<feature type="domain" description="N-acetyltransferase" evidence="1">
    <location>
        <begin position="2"/>
        <end position="143"/>
    </location>
</feature>
<name>A0AAW9RP42_9HYPH</name>
<evidence type="ECO:0000259" key="1">
    <source>
        <dbReference type="PROSITE" id="PS51186"/>
    </source>
</evidence>